<dbReference type="Proteomes" id="UP000292402">
    <property type="component" value="Unassembled WGS sequence"/>
</dbReference>
<dbReference type="CDD" id="cd00067">
    <property type="entry name" value="GAL4"/>
    <property type="match status" value="1"/>
</dbReference>
<dbReference type="PANTHER" id="PTHR31001">
    <property type="entry name" value="UNCHARACTERIZED TRANSCRIPTIONAL REGULATORY PROTEIN"/>
    <property type="match status" value="1"/>
</dbReference>
<evidence type="ECO:0000256" key="2">
    <source>
        <dbReference type="ARBA" id="ARBA00022723"/>
    </source>
</evidence>
<dbReference type="GO" id="GO:0005634">
    <property type="term" value="C:nucleus"/>
    <property type="evidence" value="ECO:0007669"/>
    <property type="project" value="UniProtKB-SubCell"/>
</dbReference>
<comment type="caution">
    <text evidence="5">The sequence shown here is derived from an EMBL/GenBank/DDBJ whole genome shotgun (WGS) entry which is preliminary data.</text>
</comment>
<protein>
    <recommendedName>
        <fullName evidence="4">Zn(2)-C6 fungal-type domain-containing protein</fullName>
    </recommendedName>
</protein>
<evidence type="ECO:0000313" key="5">
    <source>
        <dbReference type="EMBL" id="RYN51375.1"/>
    </source>
</evidence>
<dbReference type="PANTHER" id="PTHR31001:SF77">
    <property type="entry name" value="TRANSCRIPTION FACTOR, PUTATIVE (AFU_ORTHOLOGUE AFUA_3G12940)-RELATED"/>
    <property type="match status" value="1"/>
</dbReference>
<dbReference type="SUPFAM" id="SSF57701">
    <property type="entry name" value="Zn2/Cys6 DNA-binding domain"/>
    <property type="match status" value="1"/>
</dbReference>
<evidence type="ECO:0000256" key="1">
    <source>
        <dbReference type="ARBA" id="ARBA00004123"/>
    </source>
</evidence>
<evidence type="ECO:0000256" key="3">
    <source>
        <dbReference type="ARBA" id="ARBA00023242"/>
    </source>
</evidence>
<dbReference type="Gene3D" id="4.10.240.10">
    <property type="entry name" value="Zn(2)-C6 fungal-type DNA-binding domain"/>
    <property type="match status" value="1"/>
</dbReference>
<dbReference type="InterPro" id="IPR001138">
    <property type="entry name" value="Zn2Cys6_DnaBD"/>
</dbReference>
<dbReference type="GO" id="GO:0008270">
    <property type="term" value="F:zinc ion binding"/>
    <property type="evidence" value="ECO:0007669"/>
    <property type="project" value="InterPro"/>
</dbReference>
<evidence type="ECO:0000259" key="4">
    <source>
        <dbReference type="PROSITE" id="PS50048"/>
    </source>
</evidence>
<name>A0A4Q4MIN2_9PLEO</name>
<dbReference type="CDD" id="cd12148">
    <property type="entry name" value="fungal_TF_MHR"/>
    <property type="match status" value="1"/>
</dbReference>
<dbReference type="InterPro" id="IPR050613">
    <property type="entry name" value="Sec_Metabolite_Reg"/>
</dbReference>
<accession>A0A4Q4MIN2</accession>
<dbReference type="SMART" id="SM00066">
    <property type="entry name" value="GAL4"/>
    <property type="match status" value="1"/>
</dbReference>
<keyword evidence="3" id="KW-0539">Nucleus</keyword>
<dbReference type="Pfam" id="PF04082">
    <property type="entry name" value="Fungal_trans"/>
    <property type="match status" value="1"/>
</dbReference>
<comment type="subcellular location">
    <subcellularLocation>
        <location evidence="1">Nucleus</location>
    </subcellularLocation>
</comment>
<dbReference type="PROSITE" id="PS00463">
    <property type="entry name" value="ZN2_CY6_FUNGAL_1"/>
    <property type="match status" value="1"/>
</dbReference>
<dbReference type="EMBL" id="PDXA01000016">
    <property type="protein sequence ID" value="RYN51375.1"/>
    <property type="molecule type" value="Genomic_DNA"/>
</dbReference>
<organism evidence="5 6">
    <name type="scientific">Alternaria tenuissima</name>
    <dbReference type="NCBI Taxonomy" id="119927"/>
    <lineage>
        <taxon>Eukaryota</taxon>
        <taxon>Fungi</taxon>
        <taxon>Dikarya</taxon>
        <taxon>Ascomycota</taxon>
        <taxon>Pezizomycotina</taxon>
        <taxon>Dothideomycetes</taxon>
        <taxon>Pleosporomycetidae</taxon>
        <taxon>Pleosporales</taxon>
        <taxon>Pleosporineae</taxon>
        <taxon>Pleosporaceae</taxon>
        <taxon>Alternaria</taxon>
        <taxon>Alternaria sect. Alternaria</taxon>
        <taxon>Alternaria alternata complex</taxon>
    </lineage>
</organism>
<proteinExistence type="predicted"/>
<dbReference type="InterPro" id="IPR007219">
    <property type="entry name" value="XnlR_reg_dom"/>
</dbReference>
<dbReference type="InterPro" id="IPR036864">
    <property type="entry name" value="Zn2-C6_fun-type_DNA-bd_sf"/>
</dbReference>
<dbReference type="SMART" id="SM00906">
    <property type="entry name" value="Fungal_trans"/>
    <property type="match status" value="1"/>
</dbReference>
<dbReference type="GO" id="GO:0006351">
    <property type="term" value="P:DNA-templated transcription"/>
    <property type="evidence" value="ECO:0007669"/>
    <property type="project" value="InterPro"/>
</dbReference>
<dbReference type="GO" id="GO:0000981">
    <property type="term" value="F:DNA-binding transcription factor activity, RNA polymerase II-specific"/>
    <property type="evidence" value="ECO:0007669"/>
    <property type="project" value="InterPro"/>
</dbReference>
<dbReference type="Pfam" id="PF00172">
    <property type="entry name" value="Zn_clus"/>
    <property type="match status" value="1"/>
</dbReference>
<dbReference type="PROSITE" id="PS50048">
    <property type="entry name" value="ZN2_CY6_FUNGAL_2"/>
    <property type="match status" value="1"/>
</dbReference>
<dbReference type="GO" id="GO:0003677">
    <property type="term" value="F:DNA binding"/>
    <property type="evidence" value="ECO:0007669"/>
    <property type="project" value="InterPro"/>
</dbReference>
<gene>
    <name evidence="5" type="ORF">AA0114_g5492</name>
</gene>
<feature type="domain" description="Zn(2)-C6 fungal-type" evidence="4">
    <location>
        <begin position="8"/>
        <end position="35"/>
    </location>
</feature>
<keyword evidence="2" id="KW-0479">Metal-binding</keyword>
<sequence>MNPPPRLACQQCKSRKIKCDKGAPCSACRNSGLSCHAVQRARLPRGKTAKGSASNRDLAARVARIEILLEQQSKQTAIQGTTSDQAPVTGNLRNDGLVGVTSEKIADFVAPDFWSALSSEVHGLREALEDDAEDEANTHDVELTAKAAGDTCSTNAILFPQWSKSYANPYDDPPPDVRETLLHLYHYRVDSVYKMTHWPTVLSVIRASHTQPQDVSPPFSARMLEFAIYFMSLCTITDIEAKEMGLGVRSDMLQHYRSAVEELLVRSNLLQSPDVFTLQTFVVYLVGLRTCCSGAYTWTLVAVAVRAATLLRLGEEDPKDFSPFDLQLRQRLFFAIGILDTHSALDRGTIPILPSTSFRAPPLNINDDDMHPTDKAIQPSLQYPTDMSHTAMIYEAMICQRRLYEISDGVQNGWEQWTKKVELLNEFKTSILSERTNIHSYDSPLEMLRRMSAQKIIVSMQLLARRPPYRQPHNIVPPWDDFDIMKSATEVLEQHLQPIPVELQPWAWKNWVQWHALAVLLAELMVRPQEPSSDRSYIIAKQSFRHYARLVADSESGLLWKPIAKLMRRVQRLRQTPDTAGNKNLAIGTETVFTVPIVTEQTCSSTSNNDLFDLSNWGMNEDDLNVPFLGLEDHVRPQYNDNEDGNEIPWLAWDNFVRDINFSPP</sequence>
<reference evidence="6" key="1">
    <citation type="journal article" date="2019" name="bioRxiv">
        <title>Genomics, evolutionary history and diagnostics of the Alternaria alternata species group including apple and Asian pear pathotypes.</title>
        <authorList>
            <person name="Armitage A.D."/>
            <person name="Cockerton H.M."/>
            <person name="Sreenivasaprasad S."/>
            <person name="Woodhall J.W."/>
            <person name="Lane C.R."/>
            <person name="Harrison R.J."/>
            <person name="Clarkson J.P."/>
        </authorList>
    </citation>
    <scope>NUCLEOTIDE SEQUENCE [LARGE SCALE GENOMIC DNA]</scope>
    <source>
        <strain evidence="6">FERA 1082</strain>
    </source>
</reference>
<evidence type="ECO:0000313" key="6">
    <source>
        <dbReference type="Proteomes" id="UP000292402"/>
    </source>
</evidence>
<dbReference type="AlphaFoldDB" id="A0A4Q4MIN2"/>